<evidence type="ECO:0000256" key="9">
    <source>
        <dbReference type="ARBA" id="ARBA00022737"/>
    </source>
</evidence>
<dbReference type="Gramene" id="TraesCS2D02G503300.1">
    <property type="protein sequence ID" value="TraesCS2D02G503300.1"/>
    <property type="gene ID" value="TraesCS2D02G503300"/>
</dbReference>
<dbReference type="PANTHER" id="PTHR47973">
    <property type="entry name" value="CYSTEINE-RICH RECEPTOR-LIKE PROTEIN KINASE 3"/>
    <property type="match status" value="1"/>
</dbReference>
<evidence type="ECO:0000256" key="13">
    <source>
        <dbReference type="ARBA" id="ARBA00022989"/>
    </source>
</evidence>
<evidence type="ECO:0000256" key="11">
    <source>
        <dbReference type="ARBA" id="ARBA00022777"/>
    </source>
</evidence>
<evidence type="ECO:0000256" key="6">
    <source>
        <dbReference type="ARBA" id="ARBA00022679"/>
    </source>
</evidence>
<dbReference type="PROSITE" id="PS50011">
    <property type="entry name" value="PROTEIN_KINASE_DOM"/>
    <property type="match status" value="1"/>
</dbReference>
<reference evidence="22" key="2">
    <citation type="submission" date="2018-10" db="UniProtKB">
        <authorList>
            <consortium name="EnsemblPlants"/>
        </authorList>
    </citation>
    <scope>IDENTIFICATION</scope>
</reference>
<dbReference type="CDD" id="cd23509">
    <property type="entry name" value="Gnk2-like"/>
    <property type="match status" value="2"/>
</dbReference>
<dbReference type="InterPro" id="IPR000719">
    <property type="entry name" value="Prot_kinase_dom"/>
</dbReference>
<dbReference type="InterPro" id="IPR002902">
    <property type="entry name" value="GNK2"/>
</dbReference>
<evidence type="ECO:0000256" key="7">
    <source>
        <dbReference type="ARBA" id="ARBA00022692"/>
    </source>
</evidence>
<dbReference type="Gramene" id="TraesWEE_scaffold_044929_01G000300.1">
    <property type="protein sequence ID" value="TraesWEE_scaffold_044929_01G000300.1"/>
    <property type="gene ID" value="TraesWEE_scaffold_044929_01G000300"/>
</dbReference>
<keyword evidence="8 19" id="KW-0732">Signal</keyword>
<evidence type="ECO:0000256" key="12">
    <source>
        <dbReference type="ARBA" id="ARBA00022840"/>
    </source>
</evidence>
<evidence type="ECO:0000256" key="1">
    <source>
        <dbReference type="ARBA" id="ARBA00004251"/>
    </source>
</evidence>
<comment type="similarity">
    <text evidence="2">In the N-terminal section; belongs to the leguminous lectin family.</text>
</comment>
<feature type="signal peptide" evidence="19">
    <location>
        <begin position="1"/>
        <end position="28"/>
    </location>
</feature>
<evidence type="ECO:0000256" key="4">
    <source>
        <dbReference type="ARBA" id="ARBA00022475"/>
    </source>
</evidence>
<dbReference type="EnsemblPlants" id="TraesCS2D02G503300.1">
    <property type="protein sequence ID" value="TraesCS2D02G503300.1"/>
    <property type="gene ID" value="TraesCS2D02G503300"/>
</dbReference>
<keyword evidence="14 18" id="KW-0472">Membrane</keyword>
<dbReference type="Gramene" id="TraesCS2D03G1121200.1">
    <property type="protein sequence ID" value="TraesCS2D03G1121200.1.CDS"/>
    <property type="gene ID" value="TraesCS2D03G1121200"/>
</dbReference>
<dbReference type="Pfam" id="PF00069">
    <property type="entry name" value="Pkinase"/>
    <property type="match status" value="1"/>
</dbReference>
<dbReference type="GO" id="GO:0005886">
    <property type="term" value="C:plasma membrane"/>
    <property type="evidence" value="ECO:0000318"/>
    <property type="project" value="GO_Central"/>
</dbReference>
<name>A0A3B6DPD7_WHEAT</name>
<accession>A0A3B6DPD7</accession>
<dbReference type="InterPro" id="IPR038408">
    <property type="entry name" value="GNK2_sf"/>
</dbReference>
<dbReference type="InterPro" id="IPR011009">
    <property type="entry name" value="Kinase-like_dom_sf"/>
</dbReference>
<dbReference type="SUPFAM" id="SSF56112">
    <property type="entry name" value="Protein kinase-like (PK-like)"/>
    <property type="match status" value="1"/>
</dbReference>
<evidence type="ECO:0000259" key="20">
    <source>
        <dbReference type="PROSITE" id="PS50011"/>
    </source>
</evidence>
<evidence type="ECO:0000256" key="10">
    <source>
        <dbReference type="ARBA" id="ARBA00022741"/>
    </source>
</evidence>
<dbReference type="Gramene" id="TraesKAR2D01G0434820.1">
    <property type="protein sequence ID" value="cds.TraesKAR2D01G0434820.1"/>
    <property type="gene ID" value="TraesKAR2D01G0434820"/>
</dbReference>
<dbReference type="PROSITE" id="PS00108">
    <property type="entry name" value="PROTEIN_KINASE_ST"/>
    <property type="match status" value="1"/>
</dbReference>
<evidence type="ECO:0000256" key="19">
    <source>
        <dbReference type="SAM" id="SignalP"/>
    </source>
</evidence>
<feature type="chain" id="PRO_5043173275" evidence="19">
    <location>
        <begin position="29"/>
        <end position="656"/>
    </location>
</feature>
<evidence type="ECO:0000256" key="2">
    <source>
        <dbReference type="ARBA" id="ARBA00008536"/>
    </source>
</evidence>
<dbReference type="PROSITE" id="PS51473">
    <property type="entry name" value="GNK2"/>
    <property type="match status" value="2"/>
</dbReference>
<dbReference type="SMART" id="SM00220">
    <property type="entry name" value="S_TKc"/>
    <property type="match status" value="1"/>
</dbReference>
<organism evidence="22">
    <name type="scientific">Triticum aestivum</name>
    <name type="common">Wheat</name>
    <dbReference type="NCBI Taxonomy" id="4565"/>
    <lineage>
        <taxon>Eukaryota</taxon>
        <taxon>Viridiplantae</taxon>
        <taxon>Streptophyta</taxon>
        <taxon>Embryophyta</taxon>
        <taxon>Tracheophyta</taxon>
        <taxon>Spermatophyta</taxon>
        <taxon>Magnoliopsida</taxon>
        <taxon>Liliopsida</taxon>
        <taxon>Poales</taxon>
        <taxon>Poaceae</taxon>
        <taxon>BOP clade</taxon>
        <taxon>Pooideae</taxon>
        <taxon>Triticodae</taxon>
        <taxon>Triticeae</taxon>
        <taxon>Triticinae</taxon>
        <taxon>Triticum</taxon>
    </lineage>
</organism>
<dbReference type="Proteomes" id="UP000019116">
    <property type="component" value="Chromosome 2D"/>
</dbReference>
<dbReference type="InterPro" id="IPR008271">
    <property type="entry name" value="Ser/Thr_kinase_AS"/>
</dbReference>
<evidence type="ECO:0000256" key="17">
    <source>
        <dbReference type="PROSITE-ProRule" id="PRU10141"/>
    </source>
</evidence>
<keyword evidence="16" id="KW-0325">Glycoprotein</keyword>
<dbReference type="Gene3D" id="3.30.200.20">
    <property type="entry name" value="Phosphorylase Kinase, domain 1"/>
    <property type="match status" value="1"/>
</dbReference>
<dbReference type="SMR" id="A0A3B6DPD7"/>
<sequence>MALRRPSFPPFLLLCFHLLAPLYTTSDAAVSSHMPQAMQCSTSGNYSSASAYAANLNQFLASLPEKTVSKNGGFFNGTVGVGVGTVYGLAMCSADHSRSDCGDCLAATASSSANGLLNRCPGSTTVLAWFDACLVRYSDTNFFGTAELGVIYTSHGPTSTQPKQYTDDLERNLNVVIKAAVASPQRFAASSTYPYTLVQCTWDLPPELCKTCLHVLFDSWSKDWVSVDGKRRSYSCAARYSNTSFMVVTSGGAPTPQLVDQAARSDTAQSSGGKDQGSLTAGVVGPVVGLILLACACLIWYRRKGTAGNERKFFRLQNTIQTQTDTQKLAHPNAHKFTYQQLVDATRDFTDTRRLGQGAFGVVYKGAVMVQDKEVDVAIKTALVVSDEARAAFKNEVEIMSPLNHSNIIRLVGSCDEEDNLLLVYELVEDRNLQARLYGRGARVDAELTGVRARGSSLDLDWRQRYNILLGITWGLEYLHAKCAKCVLHRDIKPGNVMLDRDSNAKLCDFGLVTQLTHAITSRSTNNIIGTQVYMDPAYRNTGKITKESDVYSFGVLLLEVVCGEEPVLIDGAGKNSLIEKVRECEKRNAILDAADQQLRGEFDEEIKAALSIGLCCVETRRGDRPTIQIVLGRLLSLTGKLASNNRHPNAVCDEV</sequence>
<dbReference type="InterPro" id="IPR052059">
    <property type="entry name" value="CR_Ser/Thr_kinase"/>
</dbReference>
<dbReference type="STRING" id="4565.A0A3B6DPD7"/>
<evidence type="ECO:0000256" key="5">
    <source>
        <dbReference type="ARBA" id="ARBA00022527"/>
    </source>
</evidence>
<dbReference type="GO" id="GO:0004674">
    <property type="term" value="F:protein serine/threonine kinase activity"/>
    <property type="evidence" value="ECO:0007669"/>
    <property type="project" value="UniProtKB-KW"/>
</dbReference>
<feature type="domain" description="Gnk2-homologous" evidence="21">
    <location>
        <begin position="147"/>
        <end position="245"/>
    </location>
</feature>
<feature type="domain" description="Protein kinase" evidence="20">
    <location>
        <begin position="349"/>
        <end position="651"/>
    </location>
</feature>
<feature type="domain" description="Gnk2-homologous" evidence="21">
    <location>
        <begin position="34"/>
        <end position="142"/>
    </location>
</feature>
<keyword evidence="12 17" id="KW-0067">ATP-binding</keyword>
<dbReference type="PROSITE" id="PS00107">
    <property type="entry name" value="PROTEIN_KINASE_ATP"/>
    <property type="match status" value="1"/>
</dbReference>
<evidence type="ECO:0000256" key="14">
    <source>
        <dbReference type="ARBA" id="ARBA00023136"/>
    </source>
</evidence>
<evidence type="ECO:0000256" key="3">
    <source>
        <dbReference type="ARBA" id="ARBA00010217"/>
    </source>
</evidence>
<keyword evidence="5" id="KW-0723">Serine/threonine-protein kinase</keyword>
<dbReference type="GO" id="GO:0002229">
    <property type="term" value="P:defense response to oomycetes"/>
    <property type="evidence" value="ECO:0007669"/>
    <property type="project" value="UniProtKB-ARBA"/>
</dbReference>
<keyword evidence="15" id="KW-0675">Receptor</keyword>
<keyword evidence="11" id="KW-0418">Kinase</keyword>
<keyword evidence="10 17" id="KW-0547">Nucleotide-binding</keyword>
<evidence type="ECO:0000256" key="16">
    <source>
        <dbReference type="ARBA" id="ARBA00023180"/>
    </source>
</evidence>
<keyword evidence="9" id="KW-0677">Repeat</keyword>
<dbReference type="OrthoDB" id="4062651at2759"/>
<keyword evidence="4" id="KW-1003">Cell membrane</keyword>
<proteinExistence type="inferred from homology"/>
<evidence type="ECO:0000256" key="15">
    <source>
        <dbReference type="ARBA" id="ARBA00023170"/>
    </source>
</evidence>
<dbReference type="Gene3D" id="3.30.430.20">
    <property type="entry name" value="Gnk2 domain, C-X8-C-X2-C motif"/>
    <property type="match status" value="2"/>
</dbReference>
<evidence type="ECO:0000313" key="22">
    <source>
        <dbReference type="EnsemblPlants" id="TraesCS2D02G503300.1"/>
    </source>
</evidence>
<keyword evidence="23" id="KW-1185">Reference proteome</keyword>
<keyword evidence="7 18" id="KW-0812">Transmembrane</keyword>
<dbReference type="InterPro" id="IPR017441">
    <property type="entry name" value="Protein_kinase_ATP_BS"/>
</dbReference>
<keyword evidence="6" id="KW-0808">Transferase</keyword>
<feature type="transmembrane region" description="Helical" evidence="18">
    <location>
        <begin position="279"/>
        <end position="301"/>
    </location>
</feature>
<evidence type="ECO:0000256" key="18">
    <source>
        <dbReference type="SAM" id="Phobius"/>
    </source>
</evidence>
<protein>
    <submittedName>
        <fullName evidence="22">Uncharacterized protein</fullName>
    </submittedName>
</protein>
<dbReference type="Gene3D" id="1.10.510.10">
    <property type="entry name" value="Transferase(Phosphotransferase) domain 1"/>
    <property type="match status" value="1"/>
</dbReference>
<dbReference type="Pfam" id="PF01657">
    <property type="entry name" value="Stress-antifung"/>
    <property type="match status" value="1"/>
</dbReference>
<keyword evidence="13 18" id="KW-1133">Transmembrane helix</keyword>
<evidence type="ECO:0000259" key="21">
    <source>
        <dbReference type="PROSITE" id="PS51473"/>
    </source>
</evidence>
<dbReference type="FunFam" id="1.10.510.10:FF:000240">
    <property type="entry name" value="Lectin-domain containing receptor kinase A4.3"/>
    <property type="match status" value="1"/>
</dbReference>
<reference evidence="22" key="1">
    <citation type="submission" date="2018-08" db="EMBL/GenBank/DDBJ databases">
        <authorList>
            <person name="Rossello M."/>
        </authorList>
    </citation>
    <scope>NUCLEOTIDE SEQUENCE [LARGE SCALE GENOMIC DNA]</scope>
    <source>
        <strain evidence="22">cv. Chinese Spring</strain>
    </source>
</reference>
<dbReference type="OMA" id="AMCSADH"/>
<evidence type="ECO:0000256" key="8">
    <source>
        <dbReference type="ARBA" id="ARBA00022729"/>
    </source>
</evidence>
<dbReference type="AlphaFoldDB" id="A0A3B6DPD7"/>
<evidence type="ECO:0000313" key="23">
    <source>
        <dbReference type="Proteomes" id="UP000019116"/>
    </source>
</evidence>
<dbReference type="GO" id="GO:0005524">
    <property type="term" value="F:ATP binding"/>
    <property type="evidence" value="ECO:0007669"/>
    <property type="project" value="UniProtKB-UniRule"/>
</dbReference>
<comment type="similarity">
    <text evidence="3">In the C-terminal section; belongs to the protein kinase superfamily. Ser/Thr protein kinase family.</text>
</comment>
<comment type="subcellular location">
    <subcellularLocation>
        <location evidence="1">Cell membrane</location>
        <topology evidence="1">Single-pass type I membrane protein</topology>
    </subcellularLocation>
</comment>
<feature type="binding site" evidence="17">
    <location>
        <position position="380"/>
    </location>
    <ligand>
        <name>ATP</name>
        <dbReference type="ChEBI" id="CHEBI:30616"/>
    </ligand>
</feature>